<protein>
    <recommendedName>
        <fullName evidence="10">DUOXA-like protein C06E1.3</fullName>
    </recommendedName>
</protein>
<dbReference type="EMBL" id="CAJFCW020000003">
    <property type="protein sequence ID" value="CAG9102888.1"/>
    <property type="molecule type" value="Genomic_DNA"/>
</dbReference>
<feature type="transmembrane region" description="Helical" evidence="7">
    <location>
        <begin position="179"/>
        <end position="202"/>
    </location>
</feature>
<feature type="transmembrane region" description="Helical" evidence="7">
    <location>
        <begin position="29"/>
        <end position="48"/>
    </location>
</feature>
<accession>A0A811KEB6</accession>
<feature type="transmembrane region" description="Helical" evidence="7">
    <location>
        <begin position="254"/>
        <end position="274"/>
    </location>
</feature>
<organism evidence="8 9">
    <name type="scientific">Bursaphelenchus okinawaensis</name>
    <dbReference type="NCBI Taxonomy" id="465554"/>
    <lineage>
        <taxon>Eukaryota</taxon>
        <taxon>Metazoa</taxon>
        <taxon>Ecdysozoa</taxon>
        <taxon>Nematoda</taxon>
        <taxon>Chromadorea</taxon>
        <taxon>Rhabditida</taxon>
        <taxon>Tylenchina</taxon>
        <taxon>Tylenchomorpha</taxon>
        <taxon>Aphelenchoidea</taxon>
        <taxon>Aphelenchoididae</taxon>
        <taxon>Bursaphelenchus</taxon>
    </lineage>
</organism>
<sequence>MTIGWFDAFRENGAPTWYGENRTPVVVDLQIAALLSLFITPTLAYVLISPGIRRYRISSTFTFLFSMAVGAIILVSIHYPCWQQGDARVLTAYKAFSTDRLNAVLGVKIGLYNVNITLTTKTSPKLDFNERMSFVDVTASETERALLKGTPYPMLKVVEYLSLDRSGFNHGRQYRMAGYYTGVLLWCAFACWILQMILLCVLPQKFGHLCMTVGTFTVTANLVYALNVPRLLFIPFPAPRDGLSLLEFRFSHCFYATLAAGLGSIVFGAILILLQLNKNFRFKTIFSCKNYRHIPCHCQELTKRPASNISTGSSCSSTINSSRDSELSTDAFNSGASTTSADRYHAYENGYNNGNGSSYHNGNGTSYENRSSYDNENGIAYQNEHEQKPMYTVSYSKPDLAKCRSVSQVRKLDQEPYNWIVQ</sequence>
<dbReference type="AlphaFoldDB" id="A0A811KEB6"/>
<reference evidence="8" key="1">
    <citation type="submission" date="2020-09" db="EMBL/GenBank/DDBJ databases">
        <authorList>
            <person name="Kikuchi T."/>
        </authorList>
    </citation>
    <scope>NUCLEOTIDE SEQUENCE</scope>
    <source>
        <strain evidence="8">SH1</strain>
    </source>
</reference>
<evidence type="ECO:0000256" key="7">
    <source>
        <dbReference type="SAM" id="Phobius"/>
    </source>
</evidence>
<dbReference type="Pfam" id="PF10204">
    <property type="entry name" value="DuoxA"/>
    <property type="match status" value="1"/>
</dbReference>
<keyword evidence="5 7" id="KW-0472">Membrane</keyword>
<name>A0A811KEB6_9BILA</name>
<evidence type="ECO:0000256" key="2">
    <source>
        <dbReference type="ARBA" id="ARBA00009816"/>
    </source>
</evidence>
<evidence type="ECO:0000313" key="9">
    <source>
        <dbReference type="Proteomes" id="UP000614601"/>
    </source>
</evidence>
<comment type="caution">
    <text evidence="8">The sequence shown here is derived from an EMBL/GenBank/DDBJ whole genome shotgun (WGS) entry which is preliminary data.</text>
</comment>
<feature type="transmembrane region" description="Helical" evidence="7">
    <location>
        <begin position="209"/>
        <end position="234"/>
    </location>
</feature>
<feature type="transmembrane region" description="Helical" evidence="7">
    <location>
        <begin position="60"/>
        <end position="79"/>
    </location>
</feature>
<dbReference type="PANTHER" id="PTHR31158:SF1">
    <property type="entry name" value="DOXA1 FACTOR-RELATED"/>
    <property type="match status" value="1"/>
</dbReference>
<keyword evidence="3 7" id="KW-0812">Transmembrane</keyword>
<evidence type="ECO:0000256" key="3">
    <source>
        <dbReference type="ARBA" id="ARBA00022692"/>
    </source>
</evidence>
<dbReference type="OrthoDB" id="10042652at2759"/>
<proteinExistence type="inferred from homology"/>
<evidence type="ECO:0000313" key="8">
    <source>
        <dbReference type="EMBL" id="CAD5214534.1"/>
    </source>
</evidence>
<dbReference type="EMBL" id="CAJFDH010000003">
    <property type="protein sequence ID" value="CAD5214534.1"/>
    <property type="molecule type" value="Genomic_DNA"/>
</dbReference>
<evidence type="ECO:0000256" key="1">
    <source>
        <dbReference type="ARBA" id="ARBA00004141"/>
    </source>
</evidence>
<dbReference type="Proteomes" id="UP000783686">
    <property type="component" value="Unassembled WGS sequence"/>
</dbReference>
<gene>
    <name evidence="8" type="ORF">BOKJ2_LOCUS5641</name>
</gene>
<comment type="subcellular location">
    <subcellularLocation>
        <location evidence="1">Membrane</location>
        <topology evidence="1">Multi-pass membrane protein</topology>
    </subcellularLocation>
</comment>
<dbReference type="GO" id="GO:0005789">
    <property type="term" value="C:endoplasmic reticulum membrane"/>
    <property type="evidence" value="ECO:0007669"/>
    <property type="project" value="InterPro"/>
</dbReference>
<evidence type="ECO:0000256" key="5">
    <source>
        <dbReference type="ARBA" id="ARBA00023136"/>
    </source>
</evidence>
<comment type="similarity">
    <text evidence="2">Belongs to the DUOXA family.</text>
</comment>
<evidence type="ECO:0000256" key="4">
    <source>
        <dbReference type="ARBA" id="ARBA00022989"/>
    </source>
</evidence>
<dbReference type="GO" id="GO:0015031">
    <property type="term" value="P:protein transport"/>
    <property type="evidence" value="ECO:0007669"/>
    <property type="project" value="InterPro"/>
</dbReference>
<dbReference type="PANTHER" id="PTHR31158">
    <property type="entry name" value="DUAL OXIDASE 2"/>
    <property type="match status" value="1"/>
</dbReference>
<keyword evidence="6" id="KW-0325">Glycoprotein</keyword>
<keyword evidence="9" id="KW-1185">Reference proteome</keyword>
<keyword evidence="4 7" id="KW-1133">Transmembrane helix</keyword>
<evidence type="ECO:0000256" key="6">
    <source>
        <dbReference type="ARBA" id="ARBA00023180"/>
    </source>
</evidence>
<evidence type="ECO:0008006" key="10">
    <source>
        <dbReference type="Google" id="ProtNLM"/>
    </source>
</evidence>
<dbReference type="InterPro" id="IPR018469">
    <property type="entry name" value="Dual_oxidase_maturation_fac"/>
</dbReference>
<dbReference type="Proteomes" id="UP000614601">
    <property type="component" value="Unassembled WGS sequence"/>
</dbReference>